<comment type="domain">
    <text evidence="3">The main chain amide nitrogen atoms of the second glycine and its adjacent residue in the HGGXW motif define the oxyanion hole, and stabilize the oxyanion that forms during the nucleophilic attack by the catalytic serine during substrate cleavage.</text>
</comment>
<dbReference type="OrthoDB" id="420264at2759"/>
<feature type="active site" evidence="3">
    <location>
        <position position="285"/>
    </location>
</feature>
<sequence length="314" mass="34459">MSAPVPIAASRCGDWMPSSHKYGTDSERQRLTVWTKLFDSTDDASQDKKDSPKVWVIYIHGGAWRDPSISDGSLNPTIEQLVTTSSSYKELVDCHVNAFASIDYRLSAHPNHPQDPNSTPVEEIRNAKHPDHIQDVEMALSFLQENYGFGARYILVGHSCGATLAFQTLMPKTMPAPKAPYIGPMAIAGVAGIYDLKVLKTTNTHPAYVEFLTGAFGPESELWDRVSPAAYDKFGGAWPTGLLAVLASSKDDSLVDDPQIDSMSDAVLGVDTRVVRMKKELSGEHDDIWAKGVQLAKVIAVSLERLMEEKKNLL</sequence>
<comment type="subunit">
    <text evidence="3">Homodimer.</text>
</comment>
<dbReference type="PANTHER" id="PTHR48081">
    <property type="entry name" value="AB HYDROLASE SUPERFAMILY PROTEIN C4A8.06C"/>
    <property type="match status" value="1"/>
</dbReference>
<keyword evidence="2 3" id="KW-0823">Tryptophan catabolism</keyword>
<feature type="short sequence motif" description="HGGXW" evidence="3">
    <location>
        <begin position="60"/>
        <end position="64"/>
    </location>
</feature>
<feature type="active site" description="Nucleophile" evidence="3">
    <location>
        <position position="159"/>
    </location>
</feature>
<evidence type="ECO:0000313" key="5">
    <source>
        <dbReference type="Proteomes" id="UP000256328"/>
    </source>
</evidence>
<dbReference type="PANTHER" id="PTHR48081:SF33">
    <property type="entry name" value="KYNURENINE FORMAMIDASE"/>
    <property type="match status" value="1"/>
</dbReference>
<evidence type="ECO:0000256" key="3">
    <source>
        <dbReference type="HAMAP-Rule" id="MF_03014"/>
    </source>
</evidence>
<comment type="similarity">
    <text evidence="3">Belongs to the kynurenine formamidase family.</text>
</comment>
<feature type="active site" evidence="3">
    <location>
        <position position="252"/>
    </location>
</feature>
<dbReference type="AlphaFoldDB" id="A0A3D8QF87"/>
<dbReference type="InterPro" id="IPR027519">
    <property type="entry name" value="KFase_ver/fungi-typ"/>
</dbReference>
<dbReference type="SUPFAM" id="SSF53474">
    <property type="entry name" value="alpha/beta-Hydrolases"/>
    <property type="match status" value="1"/>
</dbReference>
<keyword evidence="1 3" id="KW-0378">Hydrolase</keyword>
<evidence type="ECO:0000256" key="1">
    <source>
        <dbReference type="ARBA" id="ARBA00022801"/>
    </source>
</evidence>
<dbReference type="HAMAP" id="MF_03014">
    <property type="entry name" value="KFase"/>
    <property type="match status" value="1"/>
</dbReference>
<dbReference type="UniPathway" id="UPA00333">
    <property type="reaction ID" value="UER00454"/>
</dbReference>
<evidence type="ECO:0000256" key="2">
    <source>
        <dbReference type="ARBA" id="ARBA00023079"/>
    </source>
</evidence>
<dbReference type="EC" id="3.5.1.9" evidence="3"/>
<name>A0A3D8QF87_9HELO</name>
<reference evidence="4 5" key="1">
    <citation type="journal article" date="2018" name="IMA Fungus">
        <title>IMA Genome-F 9: Draft genome sequence of Annulohypoxylon stygium, Aspergillus mulundensis, Berkeleyomyces basicola (syn. Thielaviopsis basicola), Ceratocystis smalleyi, two Cercospora beticola strains, Coleophoma cylindrospora, Fusarium fracticaudum, Phialophora cf. hyalina, and Morchella septimelata.</title>
        <authorList>
            <person name="Wingfield B.D."/>
            <person name="Bills G.F."/>
            <person name="Dong Y."/>
            <person name="Huang W."/>
            <person name="Nel W.J."/>
            <person name="Swalarsk-Parry B.S."/>
            <person name="Vaghefi N."/>
            <person name="Wilken P.M."/>
            <person name="An Z."/>
            <person name="de Beer Z.W."/>
            <person name="De Vos L."/>
            <person name="Chen L."/>
            <person name="Duong T.A."/>
            <person name="Gao Y."/>
            <person name="Hammerbacher A."/>
            <person name="Kikkert J.R."/>
            <person name="Li Y."/>
            <person name="Li H."/>
            <person name="Li K."/>
            <person name="Li Q."/>
            <person name="Liu X."/>
            <person name="Ma X."/>
            <person name="Naidoo K."/>
            <person name="Pethybridge S.J."/>
            <person name="Sun J."/>
            <person name="Steenkamp E.T."/>
            <person name="van der Nest M.A."/>
            <person name="van Wyk S."/>
            <person name="Wingfield M.J."/>
            <person name="Xiong C."/>
            <person name="Yue Q."/>
            <person name="Zhang X."/>
        </authorList>
    </citation>
    <scope>NUCLEOTIDE SEQUENCE [LARGE SCALE GENOMIC DNA]</scope>
    <source>
        <strain evidence="4 5">BP5796</strain>
    </source>
</reference>
<comment type="caution">
    <text evidence="4">The sequence shown here is derived from an EMBL/GenBank/DDBJ whole genome shotgun (WGS) entry which is preliminary data.</text>
</comment>
<comment type="pathway">
    <text evidence="3">Amino-acid degradation; L-tryptophan degradation via kynurenine pathway; L-kynurenine from L-tryptophan: step 2/2.</text>
</comment>
<dbReference type="InterPro" id="IPR050300">
    <property type="entry name" value="GDXG_lipolytic_enzyme"/>
</dbReference>
<dbReference type="GO" id="GO:0004061">
    <property type="term" value="F:arylformamidase activity"/>
    <property type="evidence" value="ECO:0007669"/>
    <property type="project" value="UniProtKB-UniRule"/>
</dbReference>
<dbReference type="GO" id="GO:0019441">
    <property type="term" value="P:L-tryptophan catabolic process to kynurenine"/>
    <property type="evidence" value="ECO:0007669"/>
    <property type="project" value="UniProtKB-UniRule"/>
</dbReference>
<dbReference type="Gene3D" id="3.40.50.1820">
    <property type="entry name" value="alpha/beta hydrolase"/>
    <property type="match status" value="1"/>
</dbReference>
<comment type="catalytic activity">
    <reaction evidence="3">
        <text>N-formyl-L-kynurenine + H2O = L-kynurenine + formate + H(+)</text>
        <dbReference type="Rhea" id="RHEA:13009"/>
        <dbReference type="ChEBI" id="CHEBI:15377"/>
        <dbReference type="ChEBI" id="CHEBI:15378"/>
        <dbReference type="ChEBI" id="CHEBI:15740"/>
        <dbReference type="ChEBI" id="CHEBI:57959"/>
        <dbReference type="ChEBI" id="CHEBI:58629"/>
        <dbReference type="EC" id="3.5.1.9"/>
    </reaction>
</comment>
<dbReference type="Proteomes" id="UP000256328">
    <property type="component" value="Unassembled WGS sequence"/>
</dbReference>
<dbReference type="EMBL" id="PDLN01000019">
    <property type="protein sequence ID" value="RDW60084.1"/>
    <property type="molecule type" value="Genomic_DNA"/>
</dbReference>
<evidence type="ECO:0000313" key="4">
    <source>
        <dbReference type="EMBL" id="RDW60084.1"/>
    </source>
</evidence>
<dbReference type="GO" id="GO:0034354">
    <property type="term" value="P:'de novo' NAD+ biosynthetic process from L-tryptophan"/>
    <property type="evidence" value="ECO:0007669"/>
    <property type="project" value="UniProtKB-UniRule"/>
</dbReference>
<organism evidence="4 5">
    <name type="scientific">Coleophoma crateriformis</name>
    <dbReference type="NCBI Taxonomy" id="565419"/>
    <lineage>
        <taxon>Eukaryota</taxon>
        <taxon>Fungi</taxon>
        <taxon>Dikarya</taxon>
        <taxon>Ascomycota</taxon>
        <taxon>Pezizomycotina</taxon>
        <taxon>Leotiomycetes</taxon>
        <taxon>Helotiales</taxon>
        <taxon>Dermateaceae</taxon>
        <taxon>Coleophoma</taxon>
    </lineage>
</organism>
<comment type="function">
    <text evidence="3">Catalyzes the hydrolysis of N-formyl-L-kynurenine to L-kynurenine, the second step in the kynurenine pathway of tryptophan degradation. Kynurenine may be further oxidized to nicotinic acid, NAD(H) and NADP(H). Required for elimination of toxic metabolites.</text>
</comment>
<protein>
    <recommendedName>
        <fullName evidence="3">Kynurenine formamidase</fullName>
        <shortName evidence="3">KFA</shortName>
        <shortName evidence="3">KFase</shortName>
        <ecNumber evidence="3">3.5.1.9</ecNumber>
    </recommendedName>
    <alternativeName>
        <fullName evidence="3">Arylformamidase</fullName>
    </alternativeName>
    <alternativeName>
        <fullName evidence="3">N-formylkynurenine formamidase</fullName>
        <shortName evidence="3">FKF</shortName>
    </alternativeName>
</protein>
<accession>A0A3D8QF87</accession>
<gene>
    <name evidence="4" type="ORF">BP5796_11690</name>
</gene>
<proteinExistence type="inferred from homology"/>
<keyword evidence="5" id="KW-1185">Reference proteome</keyword>
<dbReference type="InterPro" id="IPR029058">
    <property type="entry name" value="AB_hydrolase_fold"/>
</dbReference>